<proteinExistence type="predicted"/>
<dbReference type="Proteomes" id="UP001189143">
    <property type="component" value="Unassembled WGS sequence"/>
</dbReference>
<keyword evidence="1" id="KW-0175">Coiled coil</keyword>
<reference evidence="2" key="1">
    <citation type="submission" date="2021-10" db="EMBL/GenBank/DDBJ databases">
        <authorList>
            <person name="Mesa V."/>
        </authorList>
    </citation>
    <scope>NUCLEOTIDE SEQUENCE</scope>
    <source>
        <strain evidence="2">CC3_PB</strain>
    </source>
</reference>
<dbReference type="EMBL" id="CAMTCP010000040">
    <property type="protein sequence ID" value="CAI3542502.1"/>
    <property type="molecule type" value="Genomic_DNA"/>
</dbReference>
<dbReference type="EMBL" id="CAKJVE010000004">
    <property type="protein sequence ID" value="CAG9703797.1"/>
    <property type="molecule type" value="Genomic_DNA"/>
</dbReference>
<evidence type="ECO:0000313" key="2">
    <source>
        <dbReference type="EMBL" id="CAG9703797.1"/>
    </source>
</evidence>
<comment type="caution">
    <text evidence="2">The sequence shown here is derived from an EMBL/GenBank/DDBJ whole genome shotgun (WGS) entry which is preliminary data.</text>
</comment>
<dbReference type="AlphaFoldDB" id="A0AA86JEV3"/>
<evidence type="ECO:0000313" key="3">
    <source>
        <dbReference type="EMBL" id="CAI3542502.1"/>
    </source>
</evidence>
<protein>
    <recommendedName>
        <fullName evidence="5">Phage minor structural protein GP20</fullName>
    </recommendedName>
</protein>
<accession>A0AA86JEV3</accession>
<feature type="coiled-coil region" evidence="1">
    <location>
        <begin position="27"/>
        <end position="96"/>
    </location>
</feature>
<evidence type="ECO:0000313" key="4">
    <source>
        <dbReference type="Proteomes" id="UP000789738"/>
    </source>
</evidence>
<evidence type="ECO:0000256" key="1">
    <source>
        <dbReference type="SAM" id="Coils"/>
    </source>
</evidence>
<dbReference type="InterPro" id="IPR009636">
    <property type="entry name" value="SCAF"/>
</dbReference>
<sequence>MKRKFLEDLGLEKEVIDKIMNENGADIEAEKAKTTEVNTKLEDATKQLEEANNTIKDLKKNNLDNEELQKKVTDYEKQIEEQKEKHNTEIVKLEREVINNELLSKYKAKNNKAVMALVGEIEAEDNDNYRELLDSKLKATSEADDTRFMFGDLKVETRYNPVAGNGDTTVTKEQFQKMGYTERVALYNENKELYTKLSNE</sequence>
<gene>
    <name evidence="3" type="ORF">CNEO2_1360007</name>
    <name evidence="2" type="ORF">CNEO_40811</name>
</gene>
<organism evidence="2 4">
    <name type="scientific">Clostridium neonatale</name>
    <dbReference type="NCBI Taxonomy" id="137838"/>
    <lineage>
        <taxon>Bacteria</taxon>
        <taxon>Bacillati</taxon>
        <taxon>Bacillota</taxon>
        <taxon>Clostridia</taxon>
        <taxon>Eubacteriales</taxon>
        <taxon>Clostridiaceae</taxon>
        <taxon>Clostridium</taxon>
    </lineage>
</organism>
<dbReference type="Proteomes" id="UP000789738">
    <property type="component" value="Unassembled WGS sequence"/>
</dbReference>
<name>A0AA86JEV3_9CLOT</name>
<dbReference type="RefSeq" id="WP_317050575.1">
    <property type="nucleotide sequence ID" value="NZ_CAKJVE010000004.1"/>
</dbReference>
<evidence type="ECO:0008006" key="5">
    <source>
        <dbReference type="Google" id="ProtNLM"/>
    </source>
</evidence>
<dbReference type="Pfam" id="PF06810">
    <property type="entry name" value="Phage_scaffold"/>
    <property type="match status" value="1"/>
</dbReference>
<reference evidence="3" key="2">
    <citation type="submission" date="2022-10" db="EMBL/GenBank/DDBJ databases">
        <authorList>
            <person name="Aires J."/>
            <person name="Mesa V."/>
        </authorList>
    </citation>
    <scope>NUCLEOTIDE SEQUENCE</scope>
    <source>
        <strain evidence="3">Clostridium neonatale JD116</strain>
    </source>
</reference>